<gene>
    <name evidence="4" type="ORF">LK09_10490</name>
</gene>
<organism evidence="4 5">
    <name type="scientific">Microbacterium mangrovi</name>
    <dbReference type="NCBI Taxonomy" id="1348253"/>
    <lineage>
        <taxon>Bacteria</taxon>
        <taxon>Bacillati</taxon>
        <taxon>Actinomycetota</taxon>
        <taxon>Actinomycetes</taxon>
        <taxon>Micrococcales</taxon>
        <taxon>Microbacteriaceae</taxon>
        <taxon>Microbacterium</taxon>
    </lineage>
</organism>
<dbReference type="InterPro" id="IPR036366">
    <property type="entry name" value="PGBDSf"/>
</dbReference>
<dbReference type="InterPro" id="IPR002477">
    <property type="entry name" value="Peptidoglycan-bd-like"/>
</dbReference>
<feature type="compositionally biased region" description="Low complexity" evidence="1">
    <location>
        <begin position="181"/>
        <end position="198"/>
    </location>
</feature>
<feature type="compositionally biased region" description="Low complexity" evidence="1">
    <location>
        <begin position="289"/>
        <end position="304"/>
    </location>
</feature>
<dbReference type="AlphaFoldDB" id="A0A0B2A7P7"/>
<comment type="caution">
    <text evidence="4">The sequence shown here is derived from an EMBL/GenBank/DDBJ whole genome shotgun (WGS) entry which is preliminary data.</text>
</comment>
<dbReference type="STRING" id="1348253.LK09_10490"/>
<evidence type="ECO:0000256" key="2">
    <source>
        <dbReference type="SAM" id="Phobius"/>
    </source>
</evidence>
<evidence type="ECO:0000256" key="1">
    <source>
        <dbReference type="SAM" id="MobiDB-lite"/>
    </source>
</evidence>
<reference evidence="4 5" key="1">
    <citation type="submission" date="2014-11" db="EMBL/GenBank/DDBJ databases">
        <title>Genome sequence of Microbacterium mangrovi MUSC 115(T).</title>
        <authorList>
            <person name="Lee L.-H."/>
        </authorList>
    </citation>
    <scope>NUCLEOTIDE SEQUENCE [LARGE SCALE GENOMIC DNA]</scope>
    <source>
        <strain evidence="4 5">MUSC 115</strain>
    </source>
</reference>
<dbReference type="SUPFAM" id="SSF47090">
    <property type="entry name" value="PGBD-like"/>
    <property type="match status" value="1"/>
</dbReference>
<dbReference type="Pfam" id="PF01471">
    <property type="entry name" value="PG_binding_1"/>
    <property type="match status" value="1"/>
</dbReference>
<dbReference type="Proteomes" id="UP000031030">
    <property type="component" value="Unassembled WGS sequence"/>
</dbReference>
<proteinExistence type="predicted"/>
<sequence>MNARGATPGRLRWTVGIAVAIGAIAAGWWLASLFQSSDQREANAAAPSPSPIVAAVTTGTLEARTSFSGEVVASSQRAVTFTAPADATTAVVTGRPLRVGTTLHDGDVMTEVNGRPVFAVASAFAFYRDMATGDSGPDVIALQKALASRGYGVEADGVFGARTERAVRAWYADAGYAPTAQAAPASADGPASGASGPAEETTRSDAVSVPLSEILSVPSLPISVVKGTAIGSAVGVKGTPDLVLGSTKKIVSVSADPAAMASVSKGDRVTLVIGSKEVDGRVTSLLRVAPDSGSASDGDGTSPGKDSVPAPEASLVVTPTSPLRDVALGTSARVTIERQIVAKKSLLVPVVAVTDRGGVNKIVLVRRKDGSFVEVRVTVLGTLDGQAAVASTKSGTLEAGDEVRVG</sequence>
<feature type="region of interest" description="Disordered" evidence="1">
    <location>
        <begin position="288"/>
        <end position="312"/>
    </location>
</feature>
<dbReference type="InterPro" id="IPR036365">
    <property type="entry name" value="PGBD-like_sf"/>
</dbReference>
<dbReference type="EMBL" id="JTDK01000009">
    <property type="protein sequence ID" value="KHK97631.1"/>
    <property type="molecule type" value="Genomic_DNA"/>
</dbReference>
<dbReference type="Gene3D" id="1.10.101.10">
    <property type="entry name" value="PGBD-like superfamily/PGBD"/>
    <property type="match status" value="1"/>
</dbReference>
<evidence type="ECO:0000259" key="3">
    <source>
        <dbReference type="Pfam" id="PF01471"/>
    </source>
</evidence>
<keyword evidence="2" id="KW-0472">Membrane</keyword>
<keyword evidence="2" id="KW-1133">Transmembrane helix</keyword>
<feature type="transmembrane region" description="Helical" evidence="2">
    <location>
        <begin position="12"/>
        <end position="31"/>
    </location>
</feature>
<name>A0A0B2A7P7_9MICO</name>
<evidence type="ECO:0000313" key="5">
    <source>
        <dbReference type="Proteomes" id="UP000031030"/>
    </source>
</evidence>
<dbReference type="Gene3D" id="2.40.420.20">
    <property type="match status" value="1"/>
</dbReference>
<protein>
    <recommendedName>
        <fullName evidence="3">Peptidoglycan binding-like domain-containing protein</fullName>
    </recommendedName>
</protein>
<feature type="region of interest" description="Disordered" evidence="1">
    <location>
        <begin position="181"/>
        <end position="205"/>
    </location>
</feature>
<feature type="domain" description="Peptidoglycan binding-like" evidence="3">
    <location>
        <begin position="135"/>
        <end position="179"/>
    </location>
</feature>
<accession>A0A0B2A7P7</accession>
<keyword evidence="2" id="KW-0812">Transmembrane</keyword>
<keyword evidence="5" id="KW-1185">Reference proteome</keyword>
<evidence type="ECO:0000313" key="4">
    <source>
        <dbReference type="EMBL" id="KHK97631.1"/>
    </source>
</evidence>